<organism evidence="25 26">
    <name type="scientific">Ruminiclostridium herbifermentans</name>
    <dbReference type="NCBI Taxonomy" id="2488810"/>
    <lineage>
        <taxon>Bacteria</taxon>
        <taxon>Bacillati</taxon>
        <taxon>Bacillota</taxon>
        <taxon>Clostridia</taxon>
        <taxon>Eubacteriales</taxon>
        <taxon>Oscillospiraceae</taxon>
        <taxon>Ruminiclostridium</taxon>
    </lineage>
</organism>
<evidence type="ECO:0000256" key="5">
    <source>
        <dbReference type="ARBA" id="ARBA00022448"/>
    </source>
</evidence>
<keyword evidence="7" id="KW-0597">Phosphoprotein</keyword>
<dbReference type="PROSITE" id="PS01047">
    <property type="entry name" value="HMA_1"/>
    <property type="match status" value="2"/>
</dbReference>
<keyword evidence="17" id="KW-0186">Copper</keyword>
<dbReference type="SUPFAM" id="SSF81653">
    <property type="entry name" value="Calcium ATPase, transduction domain A"/>
    <property type="match status" value="1"/>
</dbReference>
<evidence type="ECO:0000256" key="4">
    <source>
        <dbReference type="ARBA" id="ARBA00015102"/>
    </source>
</evidence>
<evidence type="ECO:0000256" key="12">
    <source>
        <dbReference type="ARBA" id="ARBA00022796"/>
    </source>
</evidence>
<dbReference type="AlphaFoldDB" id="A0A4U7JIU1"/>
<keyword evidence="10" id="KW-0677">Repeat</keyword>
<dbReference type="Gene3D" id="3.40.1110.10">
    <property type="entry name" value="Calcium-transporting ATPase, cytoplasmic domain N"/>
    <property type="match status" value="2"/>
</dbReference>
<feature type="domain" description="HMA" evidence="24">
    <location>
        <begin position="77"/>
        <end position="143"/>
    </location>
</feature>
<dbReference type="GO" id="GO:0005507">
    <property type="term" value="F:copper ion binding"/>
    <property type="evidence" value="ECO:0007669"/>
    <property type="project" value="InterPro"/>
</dbReference>
<dbReference type="PANTHER" id="PTHR43520">
    <property type="entry name" value="ATP7, ISOFORM B"/>
    <property type="match status" value="1"/>
</dbReference>
<dbReference type="PROSITE" id="PS00154">
    <property type="entry name" value="ATPASE_E1_E2"/>
    <property type="match status" value="1"/>
</dbReference>
<dbReference type="RefSeq" id="WP_137696126.1">
    <property type="nucleotide sequence ID" value="NZ_CP061336.1"/>
</dbReference>
<evidence type="ECO:0000256" key="15">
    <source>
        <dbReference type="ARBA" id="ARBA00022967"/>
    </source>
</evidence>
<gene>
    <name evidence="25" type="ORF">EHE19_009715</name>
</gene>
<dbReference type="Pfam" id="PF00702">
    <property type="entry name" value="Hydrolase"/>
    <property type="match status" value="1"/>
</dbReference>
<evidence type="ECO:0000256" key="22">
    <source>
        <dbReference type="ARBA" id="ARBA00049289"/>
    </source>
</evidence>
<feature type="transmembrane region" description="Helical" evidence="23">
    <location>
        <begin position="441"/>
        <end position="464"/>
    </location>
</feature>
<dbReference type="Gene3D" id="3.30.70.100">
    <property type="match status" value="2"/>
</dbReference>
<dbReference type="Pfam" id="PF00122">
    <property type="entry name" value="E1-E2_ATPase"/>
    <property type="match status" value="1"/>
</dbReference>
<dbReference type="Proteomes" id="UP000306409">
    <property type="component" value="Chromosome"/>
</dbReference>
<dbReference type="Gene3D" id="3.40.50.1000">
    <property type="entry name" value="HAD superfamily/HAD-like"/>
    <property type="match status" value="1"/>
</dbReference>
<dbReference type="SUPFAM" id="SSF55008">
    <property type="entry name" value="HMA, heavy metal-associated domain"/>
    <property type="match status" value="2"/>
</dbReference>
<keyword evidence="8 23" id="KW-0812">Transmembrane</keyword>
<accession>A0A4U7JIU1</accession>
<feature type="transmembrane region" description="Helical" evidence="23">
    <location>
        <begin position="263"/>
        <end position="281"/>
    </location>
</feature>
<dbReference type="EC" id="7.2.2.8" evidence="3"/>
<keyword evidence="26" id="KW-1185">Reference proteome</keyword>
<dbReference type="InterPro" id="IPR017969">
    <property type="entry name" value="Heavy-metal-associated_CS"/>
</dbReference>
<reference evidence="25 26" key="1">
    <citation type="submission" date="2020-09" db="EMBL/GenBank/DDBJ databases">
        <title>Characterization and genome sequencing of Ruminiclostridium sp. nov. MA18.</title>
        <authorList>
            <person name="Rettenmaier R."/>
            <person name="Kowollik M.-L."/>
            <person name="Liebl W."/>
            <person name="Zverlov V."/>
        </authorList>
    </citation>
    <scope>NUCLEOTIDE SEQUENCE [LARGE SCALE GENOMIC DNA]</scope>
    <source>
        <strain evidence="25 26">MA18</strain>
    </source>
</reference>
<dbReference type="OrthoDB" id="9813266at2"/>
<keyword evidence="15" id="KW-1278">Translocase</keyword>
<comment type="subcellular location">
    <subcellularLocation>
        <location evidence="1">Cell membrane</location>
        <topology evidence="1">Multi-pass membrane protein</topology>
    </subcellularLocation>
</comment>
<dbReference type="InterPro" id="IPR008250">
    <property type="entry name" value="ATPase_P-typ_transduc_dom_A_sf"/>
</dbReference>
<dbReference type="NCBIfam" id="TIGR01494">
    <property type="entry name" value="ATPase_P-type"/>
    <property type="match status" value="1"/>
</dbReference>
<dbReference type="GO" id="GO:0005524">
    <property type="term" value="F:ATP binding"/>
    <property type="evidence" value="ECO:0007669"/>
    <property type="project" value="UniProtKB-UniRule"/>
</dbReference>
<dbReference type="InterPro" id="IPR023298">
    <property type="entry name" value="ATPase_P-typ_TM_dom_sf"/>
</dbReference>
<comment type="similarity">
    <text evidence="2 23">Belongs to the cation transport ATPase (P-type) (TC 3.A.3) family. Type IB subfamily.</text>
</comment>
<evidence type="ECO:0000256" key="13">
    <source>
        <dbReference type="ARBA" id="ARBA00022840"/>
    </source>
</evidence>
<evidence type="ECO:0000313" key="26">
    <source>
        <dbReference type="Proteomes" id="UP000306409"/>
    </source>
</evidence>
<comment type="catalytic activity">
    <reaction evidence="22">
        <text>Cu(+)(in) + ATP + H2O = Cu(+)(out) + ADP + phosphate + H(+)</text>
        <dbReference type="Rhea" id="RHEA:25792"/>
        <dbReference type="ChEBI" id="CHEBI:15377"/>
        <dbReference type="ChEBI" id="CHEBI:15378"/>
        <dbReference type="ChEBI" id="CHEBI:30616"/>
        <dbReference type="ChEBI" id="CHEBI:43474"/>
        <dbReference type="ChEBI" id="CHEBI:49552"/>
        <dbReference type="ChEBI" id="CHEBI:456216"/>
        <dbReference type="EC" id="7.2.2.8"/>
    </reaction>
</comment>
<proteinExistence type="inferred from homology"/>
<dbReference type="FunFam" id="2.70.150.10:FF:000002">
    <property type="entry name" value="Copper-transporting ATPase 1, putative"/>
    <property type="match status" value="1"/>
</dbReference>
<feature type="transmembrane region" description="Helical" evidence="23">
    <location>
        <begin position="199"/>
        <end position="217"/>
    </location>
</feature>
<evidence type="ECO:0000256" key="6">
    <source>
        <dbReference type="ARBA" id="ARBA00022475"/>
    </source>
</evidence>
<dbReference type="FunFam" id="3.30.70.100:FF:000005">
    <property type="entry name" value="Copper-exporting P-type ATPase A"/>
    <property type="match status" value="2"/>
</dbReference>
<dbReference type="InterPro" id="IPR023299">
    <property type="entry name" value="ATPase_P-typ_cyto_dom_N"/>
</dbReference>
<dbReference type="InterPro" id="IPR059000">
    <property type="entry name" value="ATPase_P-type_domA"/>
</dbReference>
<feature type="transmembrane region" description="Helical" evidence="23">
    <location>
        <begin position="229"/>
        <end position="251"/>
    </location>
</feature>
<feature type="transmembrane region" description="Helical" evidence="23">
    <location>
        <begin position="166"/>
        <end position="187"/>
    </location>
</feature>
<dbReference type="Gene3D" id="2.70.150.10">
    <property type="entry name" value="Calcium-transporting ATPase, cytoplasmic transduction domain A"/>
    <property type="match status" value="1"/>
</dbReference>
<keyword evidence="12" id="KW-0187">Copper transport</keyword>
<evidence type="ECO:0000256" key="19">
    <source>
        <dbReference type="ARBA" id="ARBA00023136"/>
    </source>
</evidence>
<dbReference type="EMBL" id="CP061336">
    <property type="protein sequence ID" value="QNU68644.1"/>
    <property type="molecule type" value="Genomic_DNA"/>
</dbReference>
<dbReference type="InterPro" id="IPR023214">
    <property type="entry name" value="HAD_sf"/>
</dbReference>
<dbReference type="SFLD" id="SFLDG00002">
    <property type="entry name" value="C1.7:_P-type_atpase_like"/>
    <property type="match status" value="1"/>
</dbReference>
<dbReference type="Pfam" id="PF00403">
    <property type="entry name" value="HMA"/>
    <property type="match status" value="2"/>
</dbReference>
<keyword evidence="6 23" id="KW-1003">Cell membrane</keyword>
<dbReference type="InterPro" id="IPR036163">
    <property type="entry name" value="HMA_dom_sf"/>
</dbReference>
<feature type="transmembrane region" description="Helical" evidence="23">
    <location>
        <begin position="757"/>
        <end position="776"/>
    </location>
</feature>
<dbReference type="InterPro" id="IPR018303">
    <property type="entry name" value="ATPase_P-typ_P_site"/>
</dbReference>
<feature type="domain" description="HMA" evidence="24">
    <location>
        <begin position="3"/>
        <end position="69"/>
    </location>
</feature>
<evidence type="ECO:0000256" key="3">
    <source>
        <dbReference type="ARBA" id="ARBA00012517"/>
    </source>
</evidence>
<name>A0A4U7JIU1_9FIRM</name>
<dbReference type="GO" id="GO:0043682">
    <property type="term" value="F:P-type divalent copper transporter activity"/>
    <property type="evidence" value="ECO:0007669"/>
    <property type="project" value="TreeGrafter"/>
</dbReference>
<keyword evidence="18" id="KW-0406">Ion transport</keyword>
<dbReference type="SFLD" id="SFLDS00003">
    <property type="entry name" value="Haloacid_Dehalogenase"/>
    <property type="match status" value="1"/>
</dbReference>
<keyword evidence="11 23" id="KW-0547">Nucleotide-binding</keyword>
<dbReference type="GO" id="GO:0005886">
    <property type="term" value="C:plasma membrane"/>
    <property type="evidence" value="ECO:0007669"/>
    <property type="project" value="UniProtKB-SubCell"/>
</dbReference>
<dbReference type="PROSITE" id="PS50846">
    <property type="entry name" value="HMA_2"/>
    <property type="match status" value="2"/>
</dbReference>
<dbReference type="NCBIfam" id="TIGR01525">
    <property type="entry name" value="ATPase-IB_hvy"/>
    <property type="match status" value="1"/>
</dbReference>
<evidence type="ECO:0000256" key="2">
    <source>
        <dbReference type="ARBA" id="ARBA00006024"/>
    </source>
</evidence>
<keyword evidence="16 23" id="KW-1133">Transmembrane helix</keyword>
<dbReference type="GO" id="GO:0055070">
    <property type="term" value="P:copper ion homeostasis"/>
    <property type="evidence" value="ECO:0007669"/>
    <property type="project" value="TreeGrafter"/>
</dbReference>
<evidence type="ECO:0000256" key="21">
    <source>
        <dbReference type="ARBA" id="ARBA00033239"/>
    </source>
</evidence>
<keyword evidence="5" id="KW-0813">Transport</keyword>
<evidence type="ECO:0000256" key="18">
    <source>
        <dbReference type="ARBA" id="ARBA00023065"/>
    </source>
</evidence>
<keyword evidence="19 23" id="KW-0472">Membrane</keyword>
<dbReference type="InterPro" id="IPR027256">
    <property type="entry name" value="P-typ_ATPase_IB"/>
</dbReference>
<dbReference type="CDD" id="cd02094">
    <property type="entry name" value="P-type_ATPase_Cu-like"/>
    <property type="match status" value="1"/>
</dbReference>
<dbReference type="NCBIfam" id="TIGR00003">
    <property type="entry name" value="copper ion binding protein"/>
    <property type="match status" value="2"/>
</dbReference>
<dbReference type="CDD" id="cd00371">
    <property type="entry name" value="HMA"/>
    <property type="match status" value="2"/>
</dbReference>
<dbReference type="InterPro" id="IPR001757">
    <property type="entry name" value="P_typ_ATPase"/>
</dbReference>
<keyword evidence="13 23" id="KW-0067">ATP-binding</keyword>
<dbReference type="SUPFAM" id="SSF56784">
    <property type="entry name" value="HAD-like"/>
    <property type="match status" value="1"/>
</dbReference>
<dbReference type="GO" id="GO:0140581">
    <property type="term" value="F:P-type monovalent copper transporter activity"/>
    <property type="evidence" value="ECO:0007669"/>
    <property type="project" value="UniProtKB-EC"/>
</dbReference>
<evidence type="ECO:0000256" key="8">
    <source>
        <dbReference type="ARBA" id="ARBA00022692"/>
    </source>
</evidence>
<dbReference type="PRINTS" id="PR00119">
    <property type="entry name" value="CATATPASE"/>
</dbReference>
<dbReference type="KEGG" id="rher:EHE19_009715"/>
<feature type="transmembrane region" description="Helical" evidence="23">
    <location>
        <begin position="415"/>
        <end position="435"/>
    </location>
</feature>
<evidence type="ECO:0000313" key="25">
    <source>
        <dbReference type="EMBL" id="QNU68644.1"/>
    </source>
</evidence>
<protein>
    <recommendedName>
        <fullName evidence="4">Copper-exporting P-type ATPase</fullName>
        <ecNumber evidence="3">7.2.2.8</ecNumber>
    </recommendedName>
    <alternativeName>
        <fullName evidence="20">Copper-exporting P-type ATPase A</fullName>
    </alternativeName>
    <alternativeName>
        <fullName evidence="21">Cu(+)-exporting ATPase</fullName>
    </alternativeName>
</protein>
<evidence type="ECO:0000256" key="1">
    <source>
        <dbReference type="ARBA" id="ARBA00004651"/>
    </source>
</evidence>
<evidence type="ECO:0000256" key="11">
    <source>
        <dbReference type="ARBA" id="ARBA00022741"/>
    </source>
</evidence>
<dbReference type="PRINTS" id="PR00942">
    <property type="entry name" value="CUATPASEI"/>
</dbReference>
<sequence length="827" mass="89659">MDKKQSIKISGMSCAACAARIEKSLNKLEGVKLANVNFAMEKATIEYDDDKITPEKFNEIIEKLGFGIVKEDIPKGSKAELNITGMSCAACSAKIEKKLNRTEGILQANVNLATGRASVEYDISKIKINDIITIIQNLGYSAQRAEEIDQDKEKERNEKEIKTLKLTLIISAILSAPLLLAMVFSMLNIPLLSFLHNPFFQLAIATPVQFIIGFRFYKHAYYALRSKSANMDVLISMGTSAAYFFSLYNVFFEEVQQGMMKSLYFEASAVIITLILLGKYLEAVAKGKTSDAIKKLMGLQAKTARVIRNGIEEDIPIEEVMLGDIVVVRPGEKLPVDGKITFGSSSIDESMLTGESIPVEKKAGDYVIGATINKMGTFRFEATKIGKDTALSQIIKMVEDAQGSKAPIQKIADKVSGIFVPVVVGIALLTFLIWYLTTMDITQAIVSSVAVLVIACPCALGLATPTAIMVGTGKGAEHGILIKGGEHLETAYKLNTVVLDKTGTITKGQPEVTDIVVLGNFDKSEILKLAAITEKSSEHPLGVAIYEHGKKELSAIGDPDKFEAIPGRGVKAVVDNRVIYIGTRKLMKEQNIATDNVEAAIAKLEDEGKTAMLMAIDNALESIIAVADTLKESSKEAIEELKKMGIEVYMITGDNKRTANAIAKQVGITNVLAEVLPENKAEEVEKLMASGSIVAMVGDGINDAPALATSNIGMAMGTGTDVAIEAADITLMRGDLRTIPAAIRLSRKTMRKIKQNLFWAFFYNIIGIPFAAFGLLNPMIAGGAMAFSSVSVVSNSLSLKGYNPTEVPGRFKSMEEFAKQEWQYSKK</sequence>
<evidence type="ECO:0000256" key="10">
    <source>
        <dbReference type="ARBA" id="ARBA00022737"/>
    </source>
</evidence>
<dbReference type="SUPFAM" id="SSF81665">
    <property type="entry name" value="Calcium ATPase, transmembrane domain M"/>
    <property type="match status" value="1"/>
</dbReference>
<evidence type="ECO:0000256" key="17">
    <source>
        <dbReference type="ARBA" id="ARBA00023008"/>
    </source>
</evidence>
<evidence type="ECO:0000259" key="24">
    <source>
        <dbReference type="PROSITE" id="PS50846"/>
    </source>
</evidence>
<keyword evidence="9 23" id="KW-0479">Metal-binding</keyword>
<dbReference type="NCBIfam" id="TIGR01511">
    <property type="entry name" value="ATPase-IB1_Cu"/>
    <property type="match status" value="1"/>
</dbReference>
<dbReference type="InterPro" id="IPR036412">
    <property type="entry name" value="HAD-like_sf"/>
</dbReference>
<evidence type="ECO:0000256" key="23">
    <source>
        <dbReference type="RuleBase" id="RU362081"/>
    </source>
</evidence>
<keyword evidence="14" id="KW-0460">Magnesium</keyword>
<dbReference type="FunFam" id="3.40.50.1000:FF:000144">
    <property type="entry name" value="copper-transporting ATPase 1 isoform X2"/>
    <property type="match status" value="1"/>
</dbReference>
<dbReference type="SFLD" id="SFLDF00027">
    <property type="entry name" value="p-type_atpase"/>
    <property type="match status" value="1"/>
</dbReference>
<evidence type="ECO:0000256" key="7">
    <source>
        <dbReference type="ARBA" id="ARBA00022553"/>
    </source>
</evidence>
<dbReference type="GO" id="GO:0016887">
    <property type="term" value="F:ATP hydrolysis activity"/>
    <property type="evidence" value="ECO:0007669"/>
    <property type="project" value="InterPro"/>
</dbReference>
<evidence type="ECO:0000256" key="16">
    <source>
        <dbReference type="ARBA" id="ARBA00022989"/>
    </source>
</evidence>
<dbReference type="InterPro" id="IPR006121">
    <property type="entry name" value="HMA_dom"/>
</dbReference>
<dbReference type="InterPro" id="IPR044492">
    <property type="entry name" value="P_typ_ATPase_HD_dom"/>
</dbReference>
<evidence type="ECO:0000256" key="14">
    <source>
        <dbReference type="ARBA" id="ARBA00022842"/>
    </source>
</evidence>
<dbReference type="InterPro" id="IPR006122">
    <property type="entry name" value="HMA_Cu_ion-bd"/>
</dbReference>
<evidence type="ECO:0000256" key="20">
    <source>
        <dbReference type="ARBA" id="ARBA00029719"/>
    </source>
</evidence>
<evidence type="ECO:0000256" key="9">
    <source>
        <dbReference type="ARBA" id="ARBA00022723"/>
    </source>
</evidence>
<dbReference type="PANTHER" id="PTHR43520:SF8">
    <property type="entry name" value="P-TYPE CU(+) TRANSPORTER"/>
    <property type="match status" value="1"/>
</dbReference>